<dbReference type="Gene3D" id="1.20.1720.10">
    <property type="entry name" value="Multidrug resistance protein D"/>
    <property type="match status" value="1"/>
</dbReference>
<dbReference type="InterPro" id="IPR011701">
    <property type="entry name" value="MFS"/>
</dbReference>
<keyword evidence="4 6" id="KW-0472">Membrane</keyword>
<feature type="transmembrane region" description="Helical" evidence="6">
    <location>
        <begin position="384"/>
        <end position="406"/>
    </location>
</feature>
<feature type="transmembrane region" description="Helical" evidence="6">
    <location>
        <begin position="137"/>
        <end position="154"/>
    </location>
</feature>
<evidence type="ECO:0000313" key="9">
    <source>
        <dbReference type="Proteomes" id="UP000197904"/>
    </source>
</evidence>
<evidence type="ECO:0000256" key="5">
    <source>
        <dbReference type="SAM" id="MobiDB-lite"/>
    </source>
</evidence>
<dbReference type="SUPFAM" id="SSF103473">
    <property type="entry name" value="MFS general substrate transporter"/>
    <property type="match status" value="1"/>
</dbReference>
<feature type="transmembrane region" description="Helical" evidence="6">
    <location>
        <begin position="45"/>
        <end position="65"/>
    </location>
</feature>
<dbReference type="PROSITE" id="PS50850">
    <property type="entry name" value="MFS"/>
    <property type="match status" value="1"/>
</dbReference>
<comment type="caution">
    <text evidence="8">The sequence shown here is derived from an EMBL/GenBank/DDBJ whole genome shotgun (WGS) entry which is preliminary data.</text>
</comment>
<organism evidence="8 9">
    <name type="scientific">Stenotrophomonas pavanii</name>
    <dbReference type="NCBI Taxonomy" id="487698"/>
    <lineage>
        <taxon>Bacteria</taxon>
        <taxon>Pseudomonadati</taxon>
        <taxon>Pseudomonadota</taxon>
        <taxon>Gammaproteobacteria</taxon>
        <taxon>Lysobacterales</taxon>
        <taxon>Lysobacteraceae</taxon>
        <taxon>Stenotrophomonas</taxon>
    </lineage>
</organism>
<feature type="transmembrane region" description="Helical" evidence="6">
    <location>
        <begin position="324"/>
        <end position="343"/>
    </location>
</feature>
<dbReference type="Gene3D" id="1.20.1250.20">
    <property type="entry name" value="MFS general substrate transporter like domains"/>
    <property type="match status" value="1"/>
</dbReference>
<feature type="transmembrane region" description="Helical" evidence="6">
    <location>
        <begin position="77"/>
        <end position="97"/>
    </location>
</feature>
<evidence type="ECO:0000256" key="6">
    <source>
        <dbReference type="SAM" id="Phobius"/>
    </source>
</evidence>
<dbReference type="Proteomes" id="UP000197904">
    <property type="component" value="Unassembled WGS sequence"/>
</dbReference>
<feature type="transmembrane region" description="Helical" evidence="6">
    <location>
        <begin position="194"/>
        <end position="213"/>
    </location>
</feature>
<feature type="transmembrane region" description="Helical" evidence="6">
    <location>
        <begin position="109"/>
        <end position="131"/>
    </location>
</feature>
<sequence>MLLSSPPVDKRGPHLPPMTPTLSPANAGLPPDTSILSARYRATTLGMVALVALHAFEALAVAAAMPTVAEALDGLRLYALAFGGTLATSVIGMTLAGRWADRHGPARPLWYGLACFVAGLLLAGLATRMGLLVAGRLMQGLGAGAISVSLYVMVGRSYPEHLQPKVFAAFSAGWVLPSLVGPALSGLIVQHLGWRWVFLAVPLLAIPAALLLGPALARIQATGAASNGAGRGNVVRWASGASLAALLLYVGGQQQGLAALLCIGVAMLALLFCVHRLLPAGTLTLRRGLPSVIALRGIAAAAFFACEAYLPLLLQRERGLSPSWAGAVLSLGALGWFAGSWLQGHQQRGWSRQQLLRAGTTMMTVGIAATLAVLFSAVPLPVSLVGWAMTGFGMGMIYASLSVLTLSLSAPHEQGANTSALQLSEALSVATALAASGALFALFVDSAPRTGYLLCLAITLGLAVMAAMIARRV</sequence>
<keyword evidence="2 6" id="KW-0812">Transmembrane</keyword>
<proteinExistence type="predicted"/>
<dbReference type="PANTHER" id="PTHR23501">
    <property type="entry name" value="MAJOR FACILITATOR SUPERFAMILY"/>
    <property type="match status" value="1"/>
</dbReference>
<dbReference type="InterPro" id="IPR036259">
    <property type="entry name" value="MFS_trans_sf"/>
</dbReference>
<keyword evidence="3 6" id="KW-1133">Transmembrane helix</keyword>
<reference evidence="8 9" key="1">
    <citation type="submission" date="2017-06" db="EMBL/GenBank/DDBJ databases">
        <authorList>
            <person name="Kim H.J."/>
            <person name="Triplett B.A."/>
        </authorList>
    </citation>
    <scope>NUCLEOTIDE SEQUENCE [LARGE SCALE GENOMIC DNA]</scope>
    <source>
        <strain evidence="8 9">S18795</strain>
    </source>
</reference>
<accession>A0A246KVW5</accession>
<dbReference type="RefSeq" id="WP_049469263.1">
    <property type="nucleotide sequence ID" value="NZ_AP024684.1"/>
</dbReference>
<evidence type="ECO:0000256" key="3">
    <source>
        <dbReference type="ARBA" id="ARBA00022989"/>
    </source>
</evidence>
<comment type="subcellular location">
    <subcellularLocation>
        <location evidence="1">Membrane</location>
        <topology evidence="1">Multi-pass membrane protein</topology>
    </subcellularLocation>
</comment>
<dbReference type="EMBL" id="NIXP01000114">
    <property type="protein sequence ID" value="OWR29761.1"/>
    <property type="molecule type" value="Genomic_DNA"/>
</dbReference>
<feature type="transmembrane region" description="Helical" evidence="6">
    <location>
        <begin position="166"/>
        <end position="188"/>
    </location>
</feature>
<evidence type="ECO:0000256" key="2">
    <source>
        <dbReference type="ARBA" id="ARBA00022692"/>
    </source>
</evidence>
<dbReference type="PRINTS" id="PR01036">
    <property type="entry name" value="TCRTETB"/>
</dbReference>
<name>A0A246KVW5_9GAMM</name>
<dbReference type="PANTHER" id="PTHR23501:SF154">
    <property type="entry name" value="MULTIDRUG-EFFLUX TRANSPORTER RV1634-RELATED"/>
    <property type="match status" value="1"/>
</dbReference>
<protein>
    <submittedName>
        <fullName evidence="8">MFS transporter</fullName>
    </submittedName>
</protein>
<dbReference type="GO" id="GO:0022857">
    <property type="term" value="F:transmembrane transporter activity"/>
    <property type="evidence" value="ECO:0007669"/>
    <property type="project" value="InterPro"/>
</dbReference>
<gene>
    <name evidence="8" type="ORF">CEE55_16940</name>
</gene>
<feature type="transmembrane region" description="Helical" evidence="6">
    <location>
        <begin position="450"/>
        <end position="470"/>
    </location>
</feature>
<dbReference type="InterPro" id="IPR020846">
    <property type="entry name" value="MFS_dom"/>
</dbReference>
<feature type="transmembrane region" description="Helical" evidence="6">
    <location>
        <begin position="234"/>
        <end position="251"/>
    </location>
</feature>
<feature type="transmembrane region" description="Helical" evidence="6">
    <location>
        <begin position="355"/>
        <end position="378"/>
    </location>
</feature>
<dbReference type="AlphaFoldDB" id="A0A246KVW5"/>
<evidence type="ECO:0000256" key="4">
    <source>
        <dbReference type="ARBA" id="ARBA00023136"/>
    </source>
</evidence>
<dbReference type="Pfam" id="PF07690">
    <property type="entry name" value="MFS_1"/>
    <property type="match status" value="1"/>
</dbReference>
<evidence type="ECO:0000256" key="1">
    <source>
        <dbReference type="ARBA" id="ARBA00004141"/>
    </source>
</evidence>
<feature type="domain" description="Major facilitator superfamily (MFS) profile" evidence="7">
    <location>
        <begin position="43"/>
        <end position="473"/>
    </location>
</feature>
<feature type="transmembrane region" description="Helical" evidence="6">
    <location>
        <begin position="426"/>
        <end position="444"/>
    </location>
</feature>
<feature type="transmembrane region" description="Helical" evidence="6">
    <location>
        <begin position="257"/>
        <end position="278"/>
    </location>
</feature>
<evidence type="ECO:0000313" key="8">
    <source>
        <dbReference type="EMBL" id="OWR29761.1"/>
    </source>
</evidence>
<feature type="region of interest" description="Disordered" evidence="5">
    <location>
        <begin position="1"/>
        <end position="26"/>
    </location>
</feature>
<evidence type="ECO:0000259" key="7">
    <source>
        <dbReference type="PROSITE" id="PS50850"/>
    </source>
</evidence>
<dbReference type="GO" id="GO:0005886">
    <property type="term" value="C:plasma membrane"/>
    <property type="evidence" value="ECO:0007669"/>
    <property type="project" value="TreeGrafter"/>
</dbReference>
<feature type="transmembrane region" description="Helical" evidence="6">
    <location>
        <begin position="290"/>
        <end position="312"/>
    </location>
</feature>